<evidence type="ECO:0000256" key="1">
    <source>
        <dbReference type="SAM" id="SignalP"/>
    </source>
</evidence>
<dbReference type="RefSeq" id="WP_009090937.1">
    <property type="nucleotide sequence ID" value="NZ_ANIW01000065.1"/>
</dbReference>
<dbReference type="Gene3D" id="2.40.160.20">
    <property type="match status" value="1"/>
</dbReference>
<gene>
    <name evidence="3" type="ORF">BAZ09_000430</name>
</gene>
<accession>A0ABN5BMG8</accession>
<keyword evidence="4" id="KW-1185">Reference proteome</keyword>
<protein>
    <submittedName>
        <fullName evidence="3">PorT family protein</fullName>
    </submittedName>
</protein>
<dbReference type="GeneID" id="56682923"/>
<dbReference type="InterPro" id="IPR025665">
    <property type="entry name" value="Beta-barrel_OMP_2"/>
</dbReference>
<feature type="domain" description="Outer membrane protein beta-barrel" evidence="2">
    <location>
        <begin position="24"/>
        <end position="236"/>
    </location>
</feature>
<dbReference type="EMBL" id="CP023401">
    <property type="protein sequence ID" value="ATC34744.1"/>
    <property type="molecule type" value="Genomic_DNA"/>
</dbReference>
<name>A0ABN5BMG8_9FLAO</name>
<evidence type="ECO:0000313" key="3">
    <source>
        <dbReference type="EMBL" id="ATC34744.1"/>
    </source>
</evidence>
<feature type="chain" id="PRO_5046927791" evidence="1">
    <location>
        <begin position="21"/>
        <end position="268"/>
    </location>
</feature>
<dbReference type="Proteomes" id="UP000190057">
    <property type="component" value="Chromosome"/>
</dbReference>
<dbReference type="Pfam" id="PF13568">
    <property type="entry name" value="OMP_b-brl_2"/>
    <property type="match status" value="1"/>
</dbReference>
<evidence type="ECO:0000259" key="2">
    <source>
        <dbReference type="Pfam" id="PF13568"/>
    </source>
</evidence>
<reference evidence="3 4" key="1">
    <citation type="submission" date="2017-09" db="EMBL/GenBank/DDBJ databases">
        <title>Complete circularized genomes of four mosquito-derived Elizabethkingia anophelis isolates.</title>
        <authorList>
            <person name="Nicholson A.C."/>
            <person name="Xu J."/>
        </authorList>
    </citation>
    <scope>NUCLEOTIDE SEQUENCE [LARGE SCALE GENOMIC DNA]</scope>
    <source>
        <strain evidence="3 4">R26</strain>
    </source>
</reference>
<evidence type="ECO:0000313" key="4">
    <source>
        <dbReference type="Proteomes" id="UP000190057"/>
    </source>
</evidence>
<proteinExistence type="predicted"/>
<feature type="signal peptide" evidence="1">
    <location>
        <begin position="1"/>
        <end position="20"/>
    </location>
</feature>
<organism evidence="3 4">
    <name type="scientific">Elizabethkingia anophelis R26</name>
    <dbReference type="NCBI Taxonomy" id="1246994"/>
    <lineage>
        <taxon>Bacteria</taxon>
        <taxon>Pseudomonadati</taxon>
        <taxon>Bacteroidota</taxon>
        <taxon>Flavobacteriia</taxon>
        <taxon>Flavobacteriales</taxon>
        <taxon>Weeksellaceae</taxon>
        <taxon>Elizabethkingia</taxon>
    </lineage>
</organism>
<keyword evidence="1" id="KW-0732">Signal</keyword>
<sequence length="268" mass="30463">MKKILLSILFSLGIYSTTFAQQTDITGFSSETGFFNSNMDYQIRANYSIGGSAPLGLPREIRKIESYNPTLALGLEANATKWVSLDRQWGVRIGVRVESKGMRTKAEVKNYLTEIRQDNSKVRGYYTGKVNTSIKNAYITVPISAVYRLSKKWNLYGGLYFSGLIDKHFDGYVSDGYLRQNTPTGPKIMFSEGSTAIYNFSNELRKFQWGTQLGAEWFINDHFILFPEFTYGINGLMNKDFNSISFSLHNISFSLHNISLNMGFGYKF</sequence>